<dbReference type="RefSeq" id="WP_266281480.1">
    <property type="nucleotide sequence ID" value="NZ_JAPKNF010000001.1"/>
</dbReference>
<evidence type="ECO:0000313" key="3">
    <source>
        <dbReference type="Proteomes" id="UP001223743"/>
    </source>
</evidence>
<proteinExistence type="predicted"/>
<dbReference type="Proteomes" id="UP001223743">
    <property type="component" value="Unassembled WGS sequence"/>
</dbReference>
<sequence>MRIAFALIVATFALVGCQSNQELGSPGSCNQAGSSVSAPVMCPNG</sequence>
<feature type="compositionally biased region" description="Polar residues" evidence="1">
    <location>
        <begin position="22"/>
        <end position="37"/>
    </location>
</feature>
<gene>
    <name evidence="2" type="ORF">QO015_000658</name>
</gene>
<evidence type="ECO:0000256" key="1">
    <source>
        <dbReference type="SAM" id="MobiDB-lite"/>
    </source>
</evidence>
<dbReference type="PROSITE" id="PS51257">
    <property type="entry name" value="PROKAR_LIPOPROTEIN"/>
    <property type="match status" value="1"/>
</dbReference>
<evidence type="ECO:0000313" key="2">
    <source>
        <dbReference type="EMBL" id="MDQ0515045.1"/>
    </source>
</evidence>
<dbReference type="EMBL" id="JAUSWJ010000001">
    <property type="protein sequence ID" value="MDQ0515045.1"/>
    <property type="molecule type" value="Genomic_DNA"/>
</dbReference>
<comment type="caution">
    <text evidence="2">The sequence shown here is derived from an EMBL/GenBank/DDBJ whole genome shotgun (WGS) entry which is preliminary data.</text>
</comment>
<keyword evidence="3" id="KW-1185">Reference proteome</keyword>
<name>A0ABU0M282_9HYPH</name>
<reference evidence="2 3" key="1">
    <citation type="submission" date="2023-07" db="EMBL/GenBank/DDBJ databases">
        <title>Genomic Encyclopedia of Type Strains, Phase IV (KMG-IV): sequencing the most valuable type-strain genomes for metagenomic binning, comparative biology and taxonomic classification.</title>
        <authorList>
            <person name="Goeker M."/>
        </authorList>
    </citation>
    <scope>NUCLEOTIDE SEQUENCE [LARGE SCALE GENOMIC DNA]</scope>
    <source>
        <strain evidence="2 3">B1-1</strain>
    </source>
</reference>
<organism evidence="2 3">
    <name type="scientific">Kaistia geumhonensis</name>
    <dbReference type="NCBI Taxonomy" id="410839"/>
    <lineage>
        <taxon>Bacteria</taxon>
        <taxon>Pseudomonadati</taxon>
        <taxon>Pseudomonadota</taxon>
        <taxon>Alphaproteobacteria</taxon>
        <taxon>Hyphomicrobiales</taxon>
        <taxon>Kaistiaceae</taxon>
        <taxon>Kaistia</taxon>
    </lineage>
</organism>
<protein>
    <submittedName>
        <fullName evidence="2">Uncharacterized protein YcfL</fullName>
    </submittedName>
</protein>
<accession>A0ABU0M282</accession>
<feature type="region of interest" description="Disordered" evidence="1">
    <location>
        <begin position="22"/>
        <end position="45"/>
    </location>
</feature>